<organism evidence="7 8">
    <name type="scientific">Terriglobus albidus</name>
    <dbReference type="NCBI Taxonomy" id="1592106"/>
    <lineage>
        <taxon>Bacteria</taxon>
        <taxon>Pseudomonadati</taxon>
        <taxon>Acidobacteriota</taxon>
        <taxon>Terriglobia</taxon>
        <taxon>Terriglobales</taxon>
        <taxon>Acidobacteriaceae</taxon>
        <taxon>Terriglobus</taxon>
    </lineage>
</organism>
<comment type="similarity">
    <text evidence="2">Belongs to the zinc-containing alcohol dehydrogenase family.</text>
</comment>
<dbReference type="GO" id="GO:0005737">
    <property type="term" value="C:cytoplasm"/>
    <property type="evidence" value="ECO:0007669"/>
    <property type="project" value="TreeGrafter"/>
</dbReference>
<comment type="cofactor">
    <cofactor evidence="1">
        <name>Zn(2+)</name>
        <dbReference type="ChEBI" id="CHEBI:29105"/>
    </cofactor>
</comment>
<dbReference type="AlphaFoldDB" id="A0A5B9E8S7"/>
<dbReference type="InterPro" id="IPR036291">
    <property type="entry name" value="NAD(P)-bd_dom_sf"/>
</dbReference>
<keyword evidence="4" id="KW-0862">Zinc</keyword>
<sequence length="330" mass="35979">MRAAVLEQPAPIETSPLVLRDVPIPSPLTGEALLKVLACGVCHTDLHIAEGDLPRIKKPVIPGHQIVGEVVKTNDSSLQIGDRVGVAWLGGTDGTCRYCRTERENLCDHPVFTGYGRDGGFAEYVTVDARFTYPMPENLPSETAAPLLCAGAVGYRSLRVADVKPGTRVGLFGYGASAQMVVPVLLHWGCDVFVATREPDHQDLARTQGARWAGPLDEKTPEQLDAAITFAPVGNVVISALQSLSKGGIVAINAVHLDRIPSFDYDTLLWGERQLRSVANLTRKDAAEYLQLVANLSWRPKITPCRLDEINRVLLDIRESRFTLPYVVIP</sequence>
<evidence type="ECO:0000259" key="6">
    <source>
        <dbReference type="Pfam" id="PF08240"/>
    </source>
</evidence>
<dbReference type="InterPro" id="IPR013154">
    <property type="entry name" value="ADH-like_N"/>
</dbReference>
<dbReference type="Proteomes" id="UP000321820">
    <property type="component" value="Chromosome"/>
</dbReference>
<keyword evidence="3" id="KW-0479">Metal-binding</keyword>
<dbReference type="PANTHER" id="PTHR42940:SF8">
    <property type="entry name" value="VACUOLAR PROTEIN SORTING-ASSOCIATED PROTEIN 11"/>
    <property type="match status" value="1"/>
</dbReference>
<evidence type="ECO:0000256" key="3">
    <source>
        <dbReference type="ARBA" id="ARBA00022723"/>
    </source>
</evidence>
<reference evidence="7 8" key="1">
    <citation type="submission" date="2019-08" db="EMBL/GenBank/DDBJ databases">
        <title>Complete genome sequence of Terriglobus albidus strain ORNL.</title>
        <authorList>
            <person name="Podar M."/>
        </authorList>
    </citation>
    <scope>NUCLEOTIDE SEQUENCE [LARGE SCALE GENOMIC DNA]</scope>
    <source>
        <strain evidence="7 8">ORNL</strain>
    </source>
</reference>
<evidence type="ECO:0000256" key="4">
    <source>
        <dbReference type="ARBA" id="ARBA00022833"/>
    </source>
</evidence>
<evidence type="ECO:0000256" key="2">
    <source>
        <dbReference type="ARBA" id="ARBA00008072"/>
    </source>
</evidence>
<protein>
    <submittedName>
        <fullName evidence="7">Zinc-dependent alcohol dehydrogenase family protein</fullName>
    </submittedName>
</protein>
<dbReference type="SUPFAM" id="SSF51735">
    <property type="entry name" value="NAD(P)-binding Rossmann-fold domains"/>
    <property type="match status" value="1"/>
</dbReference>
<dbReference type="GO" id="GO:0004022">
    <property type="term" value="F:alcohol dehydrogenase (NAD+) activity"/>
    <property type="evidence" value="ECO:0007669"/>
    <property type="project" value="TreeGrafter"/>
</dbReference>
<feature type="domain" description="Alcohol dehydrogenase-like N-terminal" evidence="6">
    <location>
        <begin position="30"/>
        <end position="137"/>
    </location>
</feature>
<dbReference type="InterPro" id="IPR014187">
    <property type="entry name" value="ADH_Zn_typ-2"/>
</dbReference>
<dbReference type="EMBL" id="CP042806">
    <property type="protein sequence ID" value="QEE28632.1"/>
    <property type="molecule type" value="Genomic_DNA"/>
</dbReference>
<gene>
    <name evidence="7" type="ORF">FTW19_11850</name>
</gene>
<dbReference type="CDD" id="cd08298">
    <property type="entry name" value="CAD2"/>
    <property type="match status" value="1"/>
</dbReference>
<dbReference type="NCBIfam" id="TIGR02822">
    <property type="entry name" value="adh_fam_2"/>
    <property type="match status" value="1"/>
</dbReference>
<evidence type="ECO:0000313" key="7">
    <source>
        <dbReference type="EMBL" id="QEE28632.1"/>
    </source>
</evidence>
<dbReference type="KEGG" id="talb:FTW19_11850"/>
<keyword evidence="5" id="KW-0560">Oxidoreductase</keyword>
<evidence type="ECO:0000256" key="1">
    <source>
        <dbReference type="ARBA" id="ARBA00001947"/>
    </source>
</evidence>
<proteinExistence type="inferred from homology"/>
<evidence type="ECO:0000256" key="5">
    <source>
        <dbReference type="ARBA" id="ARBA00023002"/>
    </source>
</evidence>
<dbReference type="OrthoDB" id="9769198at2"/>
<keyword evidence="8" id="KW-1185">Reference proteome</keyword>
<dbReference type="Gene3D" id="3.90.180.10">
    <property type="entry name" value="Medium-chain alcohol dehydrogenases, catalytic domain"/>
    <property type="match status" value="1"/>
</dbReference>
<dbReference type="GO" id="GO:0046872">
    <property type="term" value="F:metal ion binding"/>
    <property type="evidence" value="ECO:0007669"/>
    <property type="project" value="UniProtKB-KW"/>
</dbReference>
<dbReference type="Pfam" id="PF08240">
    <property type="entry name" value="ADH_N"/>
    <property type="match status" value="1"/>
</dbReference>
<accession>A0A5B9E8S7</accession>
<evidence type="ECO:0000313" key="8">
    <source>
        <dbReference type="Proteomes" id="UP000321820"/>
    </source>
</evidence>
<dbReference type="SUPFAM" id="SSF50129">
    <property type="entry name" value="GroES-like"/>
    <property type="match status" value="1"/>
</dbReference>
<dbReference type="InterPro" id="IPR011032">
    <property type="entry name" value="GroES-like_sf"/>
</dbReference>
<dbReference type="Gene3D" id="3.40.50.720">
    <property type="entry name" value="NAD(P)-binding Rossmann-like Domain"/>
    <property type="match status" value="1"/>
</dbReference>
<dbReference type="PANTHER" id="PTHR42940">
    <property type="entry name" value="ALCOHOL DEHYDROGENASE 1-RELATED"/>
    <property type="match status" value="1"/>
</dbReference>
<name>A0A5B9E8S7_9BACT</name>
<dbReference type="RefSeq" id="WP_147647822.1">
    <property type="nucleotide sequence ID" value="NZ_CP042806.1"/>
</dbReference>